<keyword evidence="1" id="KW-1133">Transmembrane helix</keyword>
<keyword evidence="1" id="KW-0812">Transmembrane</keyword>
<dbReference type="Proteomes" id="UP000643525">
    <property type="component" value="Unassembled WGS sequence"/>
</dbReference>
<feature type="transmembrane region" description="Helical" evidence="1">
    <location>
        <begin position="20"/>
        <end position="38"/>
    </location>
</feature>
<proteinExistence type="predicted"/>
<feature type="transmembrane region" description="Helical" evidence="1">
    <location>
        <begin position="78"/>
        <end position="102"/>
    </location>
</feature>
<name>A0ABR9JEK1_9MICC</name>
<accession>A0ABR9JEK1</accession>
<gene>
    <name evidence="2" type="ORF">H4W27_001477</name>
</gene>
<feature type="transmembrane region" description="Helical" evidence="1">
    <location>
        <begin position="108"/>
        <end position="129"/>
    </location>
</feature>
<keyword evidence="3" id="KW-1185">Reference proteome</keyword>
<dbReference type="RefSeq" id="WP_225939043.1">
    <property type="nucleotide sequence ID" value="NZ_BAAALJ010000024.1"/>
</dbReference>
<evidence type="ECO:0000313" key="2">
    <source>
        <dbReference type="EMBL" id="MBE1524359.1"/>
    </source>
</evidence>
<protein>
    <submittedName>
        <fullName evidence="2">Peptidoglycan/LPS O-acetylase OafA/YrhL</fullName>
    </submittedName>
</protein>
<evidence type="ECO:0000313" key="3">
    <source>
        <dbReference type="Proteomes" id="UP000643525"/>
    </source>
</evidence>
<sequence length="139" mass="14618">MGTLEADRDRLASSVHAPWVLLVALGCMAAWWVSSAAFTSPGADYEPPTSGWLALVGALVVVYLIRRQTGVRFRSMGAQAGWAVAGVVVVCLVLFSVSLGLVSFGLHWAVALTSLAALVATTCLAGVAYRSAVERLRRA</sequence>
<dbReference type="EMBL" id="JADBED010000001">
    <property type="protein sequence ID" value="MBE1524359.1"/>
    <property type="molecule type" value="Genomic_DNA"/>
</dbReference>
<reference evidence="2 3" key="1">
    <citation type="submission" date="2020-10" db="EMBL/GenBank/DDBJ databases">
        <title>Sequencing the genomes of 1000 actinobacteria strains.</title>
        <authorList>
            <person name="Klenk H.-P."/>
        </authorList>
    </citation>
    <scope>NUCLEOTIDE SEQUENCE [LARGE SCALE GENOMIC DNA]</scope>
    <source>
        <strain evidence="2 3">DSM 15666</strain>
    </source>
</reference>
<feature type="transmembrane region" description="Helical" evidence="1">
    <location>
        <begin position="50"/>
        <end position="66"/>
    </location>
</feature>
<evidence type="ECO:0000256" key="1">
    <source>
        <dbReference type="SAM" id="Phobius"/>
    </source>
</evidence>
<organism evidence="2 3">
    <name type="scientific">Nesterenkonia lutea</name>
    <dbReference type="NCBI Taxonomy" id="272919"/>
    <lineage>
        <taxon>Bacteria</taxon>
        <taxon>Bacillati</taxon>
        <taxon>Actinomycetota</taxon>
        <taxon>Actinomycetes</taxon>
        <taxon>Micrococcales</taxon>
        <taxon>Micrococcaceae</taxon>
        <taxon>Nesterenkonia</taxon>
    </lineage>
</organism>
<keyword evidence="1" id="KW-0472">Membrane</keyword>
<comment type="caution">
    <text evidence="2">The sequence shown here is derived from an EMBL/GenBank/DDBJ whole genome shotgun (WGS) entry which is preliminary data.</text>
</comment>